<organism evidence="3 4">
    <name type="scientific">Massarina eburnea CBS 473.64</name>
    <dbReference type="NCBI Taxonomy" id="1395130"/>
    <lineage>
        <taxon>Eukaryota</taxon>
        <taxon>Fungi</taxon>
        <taxon>Dikarya</taxon>
        <taxon>Ascomycota</taxon>
        <taxon>Pezizomycotina</taxon>
        <taxon>Dothideomycetes</taxon>
        <taxon>Pleosporomycetidae</taxon>
        <taxon>Pleosporales</taxon>
        <taxon>Massarineae</taxon>
        <taxon>Massarinaceae</taxon>
        <taxon>Massarina</taxon>
    </lineage>
</organism>
<dbReference type="Proteomes" id="UP000799753">
    <property type="component" value="Unassembled WGS sequence"/>
</dbReference>
<dbReference type="InterPro" id="IPR019261">
    <property type="entry name" value="PARG_cat_microbial"/>
</dbReference>
<evidence type="ECO:0000313" key="3">
    <source>
        <dbReference type="EMBL" id="KAF2634223.1"/>
    </source>
</evidence>
<dbReference type="Pfam" id="PF10021">
    <property type="entry name" value="PARG_cat_microb"/>
    <property type="match status" value="1"/>
</dbReference>
<feature type="compositionally biased region" description="Basic residues" evidence="1">
    <location>
        <begin position="10"/>
        <end position="19"/>
    </location>
</feature>
<dbReference type="Gene3D" id="3.40.220.10">
    <property type="entry name" value="Leucine Aminopeptidase, subunit E, domain 1"/>
    <property type="match status" value="1"/>
</dbReference>
<dbReference type="InterPro" id="IPR043472">
    <property type="entry name" value="Macro_dom-like"/>
</dbReference>
<dbReference type="OrthoDB" id="9985428at2759"/>
<sequence>MASSNPITHYFKKPSTKPHTHNDERRETLRRTALETRAALPRLLSQYRMFNPQAATQYHLSMPNQVVKARSINIPPLDPLKCPGYKLSPDSNAMDTSTGAGTGSSERGTRIRVINGDTLDTASSIHRAPTVTEIMDTTFSPPPSKPVLVLNLANALHAGGGWQNGAMAQEEELCYRTTLSVSLHRHLYPFSDLSCIYSPNVVLFRSSYSTGHTQSPTHPLHLPVYSVLSIAGLYRPALSPDGTSFANNAHRDVTKAKIRLVLRVAAAEGHSRVVLGALGCGVFLNPPAEVAKLFLSVLSEQEFSGGWWEDLVFAVLDNAPQGKGGKDGPGNFGVFYRALHDRVV</sequence>
<feature type="compositionally biased region" description="Polar residues" evidence="1">
    <location>
        <begin position="90"/>
        <end position="106"/>
    </location>
</feature>
<feature type="region of interest" description="Disordered" evidence="1">
    <location>
        <begin position="1"/>
        <end position="26"/>
    </location>
</feature>
<evidence type="ECO:0000256" key="1">
    <source>
        <dbReference type="SAM" id="MobiDB-lite"/>
    </source>
</evidence>
<dbReference type="NCBIfam" id="TIGR02452">
    <property type="entry name" value="TIGR02452 family protein"/>
    <property type="match status" value="1"/>
</dbReference>
<protein>
    <recommendedName>
        <fullName evidence="2">Microbial-type PARG catalytic domain-containing protein</fullName>
    </recommendedName>
</protein>
<dbReference type="EMBL" id="MU006851">
    <property type="protein sequence ID" value="KAF2634223.1"/>
    <property type="molecule type" value="Genomic_DNA"/>
</dbReference>
<feature type="domain" description="Microbial-type PARG catalytic" evidence="2">
    <location>
        <begin position="102"/>
        <end position="205"/>
    </location>
</feature>
<proteinExistence type="predicted"/>
<reference evidence="3" key="1">
    <citation type="journal article" date="2020" name="Stud. Mycol.">
        <title>101 Dothideomycetes genomes: a test case for predicting lifestyles and emergence of pathogens.</title>
        <authorList>
            <person name="Haridas S."/>
            <person name="Albert R."/>
            <person name="Binder M."/>
            <person name="Bloem J."/>
            <person name="Labutti K."/>
            <person name="Salamov A."/>
            <person name="Andreopoulos B."/>
            <person name="Baker S."/>
            <person name="Barry K."/>
            <person name="Bills G."/>
            <person name="Bluhm B."/>
            <person name="Cannon C."/>
            <person name="Castanera R."/>
            <person name="Culley D."/>
            <person name="Daum C."/>
            <person name="Ezra D."/>
            <person name="Gonzalez J."/>
            <person name="Henrissat B."/>
            <person name="Kuo A."/>
            <person name="Liang C."/>
            <person name="Lipzen A."/>
            <person name="Lutzoni F."/>
            <person name="Magnuson J."/>
            <person name="Mondo S."/>
            <person name="Nolan M."/>
            <person name="Ohm R."/>
            <person name="Pangilinan J."/>
            <person name="Park H.-J."/>
            <person name="Ramirez L."/>
            <person name="Alfaro M."/>
            <person name="Sun H."/>
            <person name="Tritt A."/>
            <person name="Yoshinaga Y."/>
            <person name="Zwiers L.-H."/>
            <person name="Turgeon B."/>
            <person name="Goodwin S."/>
            <person name="Spatafora J."/>
            <person name="Crous P."/>
            <person name="Grigoriev I."/>
        </authorList>
    </citation>
    <scope>NUCLEOTIDE SEQUENCE</scope>
    <source>
        <strain evidence="3">CBS 473.64</strain>
    </source>
</reference>
<dbReference type="InterPro" id="IPR012664">
    <property type="entry name" value="CHP02452"/>
</dbReference>
<accession>A0A6A6RGV9</accession>
<dbReference type="PANTHER" id="PTHR35596">
    <property type="entry name" value="DUF2263 DOMAIN-CONTAINING PROTEIN"/>
    <property type="match status" value="1"/>
</dbReference>
<name>A0A6A6RGV9_9PLEO</name>
<keyword evidence="4" id="KW-1185">Reference proteome</keyword>
<evidence type="ECO:0000259" key="2">
    <source>
        <dbReference type="Pfam" id="PF10021"/>
    </source>
</evidence>
<dbReference type="AlphaFoldDB" id="A0A6A6RGV9"/>
<dbReference type="PANTHER" id="PTHR35596:SF1">
    <property type="entry name" value="MICROBIAL-TYPE PARG CATALYTIC DOMAIN-CONTAINING PROTEIN"/>
    <property type="match status" value="1"/>
</dbReference>
<evidence type="ECO:0000313" key="4">
    <source>
        <dbReference type="Proteomes" id="UP000799753"/>
    </source>
</evidence>
<gene>
    <name evidence="3" type="ORF">P280DRAFT_474794</name>
</gene>
<dbReference type="SUPFAM" id="SSF52949">
    <property type="entry name" value="Macro domain-like"/>
    <property type="match status" value="1"/>
</dbReference>
<feature type="region of interest" description="Disordered" evidence="1">
    <location>
        <begin position="90"/>
        <end position="109"/>
    </location>
</feature>